<dbReference type="RefSeq" id="WP_177227052.1">
    <property type="nucleotide sequence ID" value="NZ_FNOK01000096.1"/>
</dbReference>
<evidence type="ECO:0000313" key="1">
    <source>
        <dbReference type="EMBL" id="SDZ54949.1"/>
    </source>
</evidence>
<keyword evidence="2" id="KW-1185">Reference proteome</keyword>
<organism evidence="1 2">
    <name type="scientific">Saccharopolyspora shandongensis</name>
    <dbReference type="NCBI Taxonomy" id="418495"/>
    <lineage>
        <taxon>Bacteria</taxon>
        <taxon>Bacillati</taxon>
        <taxon>Actinomycetota</taxon>
        <taxon>Actinomycetes</taxon>
        <taxon>Pseudonocardiales</taxon>
        <taxon>Pseudonocardiaceae</taxon>
        <taxon>Saccharopolyspora</taxon>
    </lineage>
</organism>
<protein>
    <submittedName>
        <fullName evidence="1">Uncharacterized protein</fullName>
    </submittedName>
</protein>
<name>A0A1H3U0B5_9PSEU</name>
<sequence>MTGEWAELARDLVRKAHEELAVMGEDHPQVEVFWTGYHRAAQAAATLLHRETG</sequence>
<gene>
    <name evidence="1" type="ORF">SAMN05216215_10963</name>
</gene>
<dbReference type="STRING" id="418495.SAMN05216215_10963"/>
<proteinExistence type="predicted"/>
<dbReference type="Proteomes" id="UP000199529">
    <property type="component" value="Unassembled WGS sequence"/>
</dbReference>
<evidence type="ECO:0000313" key="2">
    <source>
        <dbReference type="Proteomes" id="UP000199529"/>
    </source>
</evidence>
<dbReference type="AlphaFoldDB" id="A0A1H3U0B5"/>
<accession>A0A1H3U0B5</accession>
<reference evidence="2" key="1">
    <citation type="submission" date="2016-10" db="EMBL/GenBank/DDBJ databases">
        <authorList>
            <person name="Varghese N."/>
            <person name="Submissions S."/>
        </authorList>
    </citation>
    <scope>NUCLEOTIDE SEQUENCE [LARGE SCALE GENOMIC DNA]</scope>
    <source>
        <strain evidence="2">CGMCC 4.3530</strain>
    </source>
</reference>
<dbReference type="EMBL" id="FNOK01000096">
    <property type="protein sequence ID" value="SDZ54949.1"/>
    <property type="molecule type" value="Genomic_DNA"/>
</dbReference>